<dbReference type="SMART" id="SM00028">
    <property type="entry name" value="TPR"/>
    <property type="match status" value="2"/>
</dbReference>
<dbReference type="EMBL" id="MGHS01000022">
    <property type="protein sequence ID" value="OGM76628.1"/>
    <property type="molecule type" value="Genomic_DNA"/>
</dbReference>
<evidence type="ECO:0000313" key="2">
    <source>
        <dbReference type="EMBL" id="OGM76628.1"/>
    </source>
</evidence>
<feature type="repeat" description="TPR" evidence="1">
    <location>
        <begin position="36"/>
        <end position="69"/>
    </location>
</feature>
<dbReference type="Gene3D" id="1.25.40.10">
    <property type="entry name" value="Tetratricopeptide repeat domain"/>
    <property type="match status" value="1"/>
</dbReference>
<reference evidence="2 3" key="1">
    <citation type="journal article" date="2016" name="Nat. Commun.">
        <title>Thousands of microbial genomes shed light on interconnected biogeochemical processes in an aquifer system.</title>
        <authorList>
            <person name="Anantharaman K."/>
            <person name="Brown C.T."/>
            <person name="Hug L.A."/>
            <person name="Sharon I."/>
            <person name="Castelle C.J."/>
            <person name="Probst A.J."/>
            <person name="Thomas B.C."/>
            <person name="Singh A."/>
            <person name="Wilkins M.J."/>
            <person name="Karaoz U."/>
            <person name="Brodie E.L."/>
            <person name="Williams K.H."/>
            <person name="Hubbard S.S."/>
            <person name="Banfield J.F."/>
        </authorList>
    </citation>
    <scope>NUCLEOTIDE SEQUENCE [LARGE SCALE GENOMIC DNA]</scope>
</reference>
<evidence type="ECO:0000313" key="3">
    <source>
        <dbReference type="Proteomes" id="UP000177855"/>
    </source>
</evidence>
<dbReference type="InterPro" id="IPR019734">
    <property type="entry name" value="TPR_rpt"/>
</dbReference>
<keyword evidence="1" id="KW-0802">TPR repeat</keyword>
<sequence>MDASLAQKAVTYALAGNWKEAVLLNKQILKENPQDVDALNRLARAFSELGNIQIAKKTSEKVLKFDPFNKIAVKALGRWRGIRKIEGTSKSISNPEAFLEEPGKTKLVSLLYLGDSSLISKLDCGDEVKLTPHSHRVNIITQEGKYLGRLPDDLSARLRRLINAGNSYQVLVKSIGPNDVKVFIREVFRGQKSADTSSFPVDKIDYISYTPPELVRKKETIPLDTDEEE</sequence>
<proteinExistence type="predicted"/>
<evidence type="ECO:0000256" key="1">
    <source>
        <dbReference type="PROSITE-ProRule" id="PRU00339"/>
    </source>
</evidence>
<organism evidence="2 3">
    <name type="scientific">Candidatus Woesebacteria bacterium RIFOXYA1_FULL_40_18</name>
    <dbReference type="NCBI Taxonomy" id="1802532"/>
    <lineage>
        <taxon>Bacteria</taxon>
        <taxon>Candidatus Woeseibacteriota</taxon>
    </lineage>
</organism>
<dbReference type="Proteomes" id="UP000177855">
    <property type="component" value="Unassembled WGS sequence"/>
</dbReference>
<dbReference type="SUPFAM" id="SSF48452">
    <property type="entry name" value="TPR-like"/>
    <property type="match status" value="1"/>
</dbReference>
<dbReference type="InterPro" id="IPR011990">
    <property type="entry name" value="TPR-like_helical_dom_sf"/>
</dbReference>
<protein>
    <submittedName>
        <fullName evidence="2">Uncharacterized protein</fullName>
    </submittedName>
</protein>
<name>A0A1F8CLL4_9BACT</name>
<comment type="caution">
    <text evidence="2">The sequence shown here is derived from an EMBL/GenBank/DDBJ whole genome shotgun (WGS) entry which is preliminary data.</text>
</comment>
<dbReference type="AlphaFoldDB" id="A0A1F8CLL4"/>
<accession>A0A1F8CLL4</accession>
<dbReference type="STRING" id="1802532.A2210_01700"/>
<dbReference type="PROSITE" id="PS50005">
    <property type="entry name" value="TPR"/>
    <property type="match status" value="1"/>
</dbReference>
<gene>
    <name evidence="2" type="ORF">A2210_01700</name>
</gene>
<dbReference type="Pfam" id="PF14559">
    <property type="entry name" value="TPR_19"/>
    <property type="match status" value="1"/>
</dbReference>